<proteinExistence type="predicted"/>
<evidence type="ECO:0000256" key="1">
    <source>
        <dbReference type="SAM" id="Coils"/>
    </source>
</evidence>
<dbReference type="eggNOG" id="ENOG502SPHB">
    <property type="taxonomic scope" value="Eukaryota"/>
</dbReference>
<keyword evidence="3" id="KW-1185">Reference proteome</keyword>
<reference evidence="2 3" key="1">
    <citation type="journal article" date="2005" name="Science">
        <title>Genome sequence of Theileria parva, a bovine pathogen that transforms lymphocytes.</title>
        <authorList>
            <person name="Gardner M.J."/>
            <person name="Bishop R."/>
            <person name="Shah T."/>
            <person name="de Villiers E.P."/>
            <person name="Carlton J.M."/>
            <person name="Hall N."/>
            <person name="Ren Q."/>
            <person name="Paulsen I.T."/>
            <person name="Pain A."/>
            <person name="Berriman M."/>
            <person name="Wilson R.J.M."/>
            <person name="Sato S."/>
            <person name="Ralph S.A."/>
            <person name="Mann D.J."/>
            <person name="Xiong Z."/>
            <person name="Shallom S.J."/>
            <person name="Weidman J."/>
            <person name="Jiang L."/>
            <person name="Lynn J."/>
            <person name="Weaver B."/>
            <person name="Shoaibi A."/>
            <person name="Domingo A.R."/>
            <person name="Wasawo D."/>
            <person name="Crabtree J."/>
            <person name="Wortman J.R."/>
            <person name="Haas B."/>
            <person name="Angiuoli S.V."/>
            <person name="Creasy T.H."/>
            <person name="Lu C."/>
            <person name="Suh B."/>
            <person name="Silva J.C."/>
            <person name="Utterback T.R."/>
            <person name="Feldblyum T.V."/>
            <person name="Pertea M."/>
            <person name="Allen J."/>
            <person name="Nierman W.C."/>
            <person name="Taracha E.L.N."/>
            <person name="Salzberg S.L."/>
            <person name="White O.R."/>
            <person name="Fitzhugh H.A."/>
            <person name="Morzaria S."/>
            <person name="Venter J.C."/>
            <person name="Fraser C.M."/>
            <person name="Nene V."/>
        </authorList>
    </citation>
    <scope>NUCLEOTIDE SEQUENCE [LARGE SCALE GENOMIC DNA]</scope>
    <source>
        <strain evidence="2 3">Muguga</strain>
    </source>
</reference>
<dbReference type="Proteomes" id="UP000001949">
    <property type="component" value="Unassembled WGS sequence"/>
</dbReference>
<dbReference type="EMBL" id="AAGK01000002">
    <property type="protein sequence ID" value="EAN32618.1"/>
    <property type="molecule type" value="Genomic_DNA"/>
</dbReference>
<protein>
    <submittedName>
        <fullName evidence="2">Uncharacterized protein</fullName>
    </submittedName>
</protein>
<accession>Q4N5F5</accession>
<dbReference type="VEuPathDB" id="PiroplasmaDB:TpMuguga_02g00335"/>
<evidence type="ECO:0000313" key="3">
    <source>
        <dbReference type="Proteomes" id="UP000001949"/>
    </source>
</evidence>
<comment type="caution">
    <text evidence="2">The sequence shown here is derived from an EMBL/GenBank/DDBJ whole genome shotgun (WGS) entry which is preliminary data.</text>
</comment>
<evidence type="ECO:0000313" key="2">
    <source>
        <dbReference type="EMBL" id="EAN32618.1"/>
    </source>
</evidence>
<organism evidence="2 3">
    <name type="scientific">Theileria parva</name>
    <name type="common">East coast fever infection agent</name>
    <dbReference type="NCBI Taxonomy" id="5875"/>
    <lineage>
        <taxon>Eukaryota</taxon>
        <taxon>Sar</taxon>
        <taxon>Alveolata</taxon>
        <taxon>Apicomplexa</taxon>
        <taxon>Aconoidasida</taxon>
        <taxon>Piroplasmida</taxon>
        <taxon>Theileriidae</taxon>
        <taxon>Theileria</taxon>
    </lineage>
</organism>
<dbReference type="InParanoid" id="Q4N5F5"/>
<feature type="coiled-coil region" evidence="1">
    <location>
        <begin position="346"/>
        <end position="373"/>
    </location>
</feature>
<gene>
    <name evidence="2" type="ordered locus">TP02_0335</name>
</gene>
<dbReference type="OMA" id="MMQIMTE"/>
<name>Q4N5F5_THEPA</name>
<keyword evidence="1" id="KW-0175">Coiled coil</keyword>
<dbReference type="KEGG" id="tpv:TP02_0335"/>
<sequence length="382" mass="45237">MVFYAFKNVAVYLSLQLILQLTTSYTYGILINNRTLFINSNNNDHYRSLKTIKVSLSNNDSGPNKYIENFLKSSLSKNLFKNQTSDFTANSAELNKLSGRKSWSDIVAEEVLKNRRLEYTEDESAPDIIKDPLYEREYELRTNPYNYRLTPEGRVQLEDHIEYLQRTACSHPVKYKEETPILWIVRSSHGNYCDLLEKDEEKIKSLVNRVRKQFSRSELQILVLKVNVKMPLCEIMLEGTMTDLYYVTPRFWTRCDLLEMDPRLEAKYGKATAPGLFPQWDEDGMMEEIIDCMDVRPDYALEFRFPNAWHVKLLLPKFNQHLMKLFYDNVHWPTRLRVQKAFEMGVEDYRTVIEEEYQELQKLSMDKEGLRDSWFGKHAKFD</sequence>
<dbReference type="AlphaFoldDB" id="Q4N5F5"/>
<dbReference type="FunCoup" id="Q4N5F5">
    <property type="interactions" value="32"/>
</dbReference>